<comment type="similarity">
    <text evidence="2">Belongs to the CcmC/CycZ/HelC family.</text>
</comment>
<reference evidence="10 11" key="1">
    <citation type="submission" date="2020-02" db="EMBL/GenBank/DDBJ databases">
        <authorList>
            <person name="Li X.-J."/>
            <person name="Han X.-M."/>
        </authorList>
    </citation>
    <scope>NUCLEOTIDE SEQUENCE [LARGE SCALE GENOMIC DNA]</scope>
    <source>
        <strain evidence="10 11">CCTCC AB 2017055</strain>
    </source>
</reference>
<evidence type="ECO:0000256" key="1">
    <source>
        <dbReference type="ARBA" id="ARBA00004141"/>
    </source>
</evidence>
<feature type="transmembrane region" description="Helical" evidence="8">
    <location>
        <begin position="92"/>
        <end position="110"/>
    </location>
</feature>
<keyword evidence="5" id="KW-0201">Cytochrome c-type biogenesis</keyword>
<sequence>MAVVLAFAAPQDRVQGDAQRLMYIHVPVAWTAYLCFAAVLFCGLAYLHTRHHRWDLGSRACAEVGVVLTALTLVTGGIWGQVTWGTWWTWDARLVSTAGLLLVYVGQLSLRQAASDAHRGARWAAIAGIGGFVMVPIVHFSVLWWRTLHQPPTILGPSTSPPIDTMMAVALAAAVTAVMLVSAWVIRRRNAALHAAAAVEAP</sequence>
<keyword evidence="6 8" id="KW-1133">Transmembrane helix</keyword>
<keyword evidence="7 8" id="KW-0472">Membrane</keyword>
<dbReference type="Pfam" id="PF01578">
    <property type="entry name" value="Cytochrom_C_asm"/>
    <property type="match status" value="1"/>
</dbReference>
<name>A0A6L9SDC8_9ACTN</name>
<feature type="domain" description="Cytochrome c assembly protein" evidence="9">
    <location>
        <begin position="7"/>
        <end position="149"/>
    </location>
</feature>
<feature type="transmembrane region" description="Helical" evidence="8">
    <location>
        <begin position="122"/>
        <end position="145"/>
    </location>
</feature>
<evidence type="ECO:0000256" key="5">
    <source>
        <dbReference type="ARBA" id="ARBA00022748"/>
    </source>
</evidence>
<evidence type="ECO:0000256" key="8">
    <source>
        <dbReference type="SAM" id="Phobius"/>
    </source>
</evidence>
<dbReference type="InterPro" id="IPR045062">
    <property type="entry name" value="Cyt_c_biogenesis_CcsA/CcmC"/>
</dbReference>
<comment type="subcellular location">
    <subcellularLocation>
        <location evidence="1">Membrane</location>
        <topology evidence="1">Multi-pass membrane protein</topology>
    </subcellularLocation>
</comment>
<feature type="transmembrane region" description="Helical" evidence="8">
    <location>
        <begin position="26"/>
        <end position="48"/>
    </location>
</feature>
<dbReference type="InterPro" id="IPR002541">
    <property type="entry name" value="Cyt_c_assembly"/>
</dbReference>
<protein>
    <recommendedName>
        <fullName evidence="3">Heme exporter protein C</fullName>
    </recommendedName>
</protein>
<evidence type="ECO:0000256" key="3">
    <source>
        <dbReference type="ARBA" id="ARBA00016463"/>
    </source>
</evidence>
<feature type="transmembrane region" description="Helical" evidence="8">
    <location>
        <begin position="60"/>
        <end position="80"/>
    </location>
</feature>
<dbReference type="EMBL" id="JAAGOA010000012">
    <property type="protein sequence ID" value="NEE02020.1"/>
    <property type="molecule type" value="Genomic_DNA"/>
</dbReference>
<dbReference type="GO" id="GO:0020037">
    <property type="term" value="F:heme binding"/>
    <property type="evidence" value="ECO:0007669"/>
    <property type="project" value="InterPro"/>
</dbReference>
<evidence type="ECO:0000313" key="11">
    <source>
        <dbReference type="Proteomes" id="UP000475214"/>
    </source>
</evidence>
<dbReference type="AlphaFoldDB" id="A0A6L9SDC8"/>
<evidence type="ECO:0000256" key="7">
    <source>
        <dbReference type="ARBA" id="ARBA00023136"/>
    </source>
</evidence>
<dbReference type="PANTHER" id="PTHR30071:SF1">
    <property type="entry name" value="CYTOCHROME B_B6 PROTEIN-RELATED"/>
    <property type="match status" value="1"/>
</dbReference>
<proteinExistence type="inferred from homology"/>
<dbReference type="GO" id="GO:0005886">
    <property type="term" value="C:plasma membrane"/>
    <property type="evidence" value="ECO:0007669"/>
    <property type="project" value="TreeGrafter"/>
</dbReference>
<gene>
    <name evidence="10" type="primary">ccsA</name>
    <name evidence="10" type="ORF">G1H10_17740</name>
</gene>
<dbReference type="PANTHER" id="PTHR30071">
    <property type="entry name" value="HEME EXPORTER PROTEIN C"/>
    <property type="match status" value="1"/>
</dbReference>
<comment type="caution">
    <text evidence="10">The sequence shown here is derived from an EMBL/GenBank/DDBJ whole genome shotgun (WGS) entry which is preliminary data.</text>
</comment>
<accession>A0A6L9SDC8</accession>
<organism evidence="10 11">
    <name type="scientific">Phytoactinopolyspora halotolerans</name>
    <dbReference type="NCBI Taxonomy" id="1981512"/>
    <lineage>
        <taxon>Bacteria</taxon>
        <taxon>Bacillati</taxon>
        <taxon>Actinomycetota</taxon>
        <taxon>Actinomycetes</taxon>
        <taxon>Jiangellales</taxon>
        <taxon>Jiangellaceae</taxon>
        <taxon>Phytoactinopolyspora</taxon>
    </lineage>
</organism>
<evidence type="ECO:0000256" key="4">
    <source>
        <dbReference type="ARBA" id="ARBA00022692"/>
    </source>
</evidence>
<evidence type="ECO:0000256" key="2">
    <source>
        <dbReference type="ARBA" id="ARBA00005840"/>
    </source>
</evidence>
<dbReference type="Proteomes" id="UP000475214">
    <property type="component" value="Unassembled WGS sequence"/>
</dbReference>
<evidence type="ECO:0000259" key="9">
    <source>
        <dbReference type="Pfam" id="PF01578"/>
    </source>
</evidence>
<dbReference type="GO" id="GO:0015232">
    <property type="term" value="F:heme transmembrane transporter activity"/>
    <property type="evidence" value="ECO:0007669"/>
    <property type="project" value="InterPro"/>
</dbReference>
<dbReference type="PRINTS" id="PR01386">
    <property type="entry name" value="CCMCBIOGNSIS"/>
</dbReference>
<evidence type="ECO:0000256" key="6">
    <source>
        <dbReference type="ARBA" id="ARBA00022989"/>
    </source>
</evidence>
<keyword evidence="11" id="KW-1185">Reference proteome</keyword>
<keyword evidence="4 8" id="KW-0812">Transmembrane</keyword>
<dbReference type="InterPro" id="IPR003557">
    <property type="entry name" value="Cyt_c_biogenesis_CcmC"/>
</dbReference>
<evidence type="ECO:0000313" key="10">
    <source>
        <dbReference type="EMBL" id="NEE02020.1"/>
    </source>
</evidence>
<dbReference type="GO" id="GO:0017004">
    <property type="term" value="P:cytochrome complex assembly"/>
    <property type="evidence" value="ECO:0007669"/>
    <property type="project" value="UniProtKB-KW"/>
</dbReference>
<feature type="transmembrane region" description="Helical" evidence="8">
    <location>
        <begin position="165"/>
        <end position="186"/>
    </location>
</feature>